<evidence type="ECO:0000313" key="2">
    <source>
        <dbReference type="EMBL" id="KAI3427132.1"/>
    </source>
</evidence>
<dbReference type="OrthoDB" id="504123at2759"/>
<sequence length="701" mass="75944">MYSGSLPRPIGLLGSSSSSTRGERHQRDCLLAVSDGWWQRTDPSVKISWANLPSHIAVRNTKDAFVAFNGVIDQKSGRSAPWPDILFLDASVWHVFTSNNMSDYTRQLTSLLGFLKTKVPDTTQLVWLSPPPRNTVKAPTWGGLSAEWIRLYNGVAVDLGFTYRAGPSHHLDLYTLALDCLSCCIAAVVLLIAAVHSSLPRTTAVIGYLRSNSTQTGLEQHPKSEEAEDTEDAEAEELARGGSTLAPPDTQPTPLDNESIGQHEAGIIQPLCSDAKRAEVTRKVLEQNGGPPVMAWGCDLEQCGGGFVQRTVAYMRATPRFSSLLTMLPCDVWSAIRGRTVWLAGDSQSQRFYRQLRCFLNEFLEQEPHKRRDEKLTEDPEEMQQIKAAVLEGHDSCCGVGMPICTYLVGGTRICHARINKGAHMLKYMQNLDALGVQKHDVWAFNIGLWHHKRENQYAGLAKALADHYEQHKEQLPVVIWRDNSPQHFKIENGEFPHPEEAPKLLANKSGCQPIAGVELLPDGTLGGNNSHVRAGGWRNRITGPLFSGVGIPIHATWNDTIDTWDSHVGGDCTHFCSPGSYNIYVWSFWRLLLRLGIHGDGPAAAAAAYAWHDLSAAAPAAHPSADGQPNAATGAQPAAAAQGPQGSAAVVEADAAGGDDEAAAEDADAGAQQDADASEEAATQQEQSVDADGAAAEEQA</sequence>
<keyword evidence="3" id="KW-1185">Reference proteome</keyword>
<dbReference type="AlphaFoldDB" id="A0A9D4TJG0"/>
<gene>
    <name evidence="2" type="ORF">D9Q98_007069</name>
</gene>
<feature type="compositionally biased region" description="Acidic residues" evidence="1">
    <location>
        <begin position="658"/>
        <end position="669"/>
    </location>
</feature>
<feature type="region of interest" description="Disordered" evidence="1">
    <location>
        <begin position="621"/>
        <end position="701"/>
    </location>
</feature>
<comment type="caution">
    <text evidence="2">The sequence shown here is derived from an EMBL/GenBank/DDBJ whole genome shotgun (WGS) entry which is preliminary data.</text>
</comment>
<feature type="compositionally biased region" description="Low complexity" evidence="1">
    <location>
        <begin position="670"/>
        <end position="689"/>
    </location>
</feature>
<reference evidence="2" key="2">
    <citation type="submission" date="2020-11" db="EMBL/GenBank/DDBJ databases">
        <authorList>
            <person name="Cecchin M."/>
            <person name="Marcolungo L."/>
            <person name="Rossato M."/>
            <person name="Girolomoni L."/>
            <person name="Cosentino E."/>
            <person name="Cuine S."/>
            <person name="Li-Beisson Y."/>
            <person name="Delledonne M."/>
            <person name="Ballottari M."/>
        </authorList>
    </citation>
    <scope>NUCLEOTIDE SEQUENCE</scope>
    <source>
        <strain evidence="2">211/11P</strain>
        <tissue evidence="2">Whole cell</tissue>
    </source>
</reference>
<feature type="region of interest" description="Disordered" evidence="1">
    <location>
        <begin position="1"/>
        <end position="21"/>
    </location>
</feature>
<name>A0A9D4TJG0_CHLVU</name>
<protein>
    <submittedName>
        <fullName evidence="2">Uncharacterized protein</fullName>
    </submittedName>
</protein>
<feature type="compositionally biased region" description="Low complexity" evidence="1">
    <location>
        <begin position="621"/>
        <end position="657"/>
    </location>
</feature>
<evidence type="ECO:0000313" key="3">
    <source>
        <dbReference type="Proteomes" id="UP001055712"/>
    </source>
</evidence>
<organism evidence="2 3">
    <name type="scientific">Chlorella vulgaris</name>
    <name type="common">Green alga</name>
    <dbReference type="NCBI Taxonomy" id="3077"/>
    <lineage>
        <taxon>Eukaryota</taxon>
        <taxon>Viridiplantae</taxon>
        <taxon>Chlorophyta</taxon>
        <taxon>core chlorophytes</taxon>
        <taxon>Trebouxiophyceae</taxon>
        <taxon>Chlorellales</taxon>
        <taxon>Chlorellaceae</taxon>
        <taxon>Chlorella clade</taxon>
        <taxon>Chlorella</taxon>
    </lineage>
</organism>
<dbReference type="Proteomes" id="UP001055712">
    <property type="component" value="Unassembled WGS sequence"/>
</dbReference>
<accession>A0A9D4TJG0</accession>
<proteinExistence type="predicted"/>
<evidence type="ECO:0000256" key="1">
    <source>
        <dbReference type="SAM" id="MobiDB-lite"/>
    </source>
</evidence>
<reference evidence="2" key="1">
    <citation type="journal article" date="2019" name="Plant J.">
        <title>Chlorella vulgaris genome assembly and annotation reveals the molecular basis for metabolic acclimation to high light conditions.</title>
        <authorList>
            <person name="Cecchin M."/>
            <person name="Marcolungo L."/>
            <person name="Rossato M."/>
            <person name="Girolomoni L."/>
            <person name="Cosentino E."/>
            <person name="Cuine S."/>
            <person name="Li-Beisson Y."/>
            <person name="Delledonne M."/>
            <person name="Ballottari M."/>
        </authorList>
    </citation>
    <scope>NUCLEOTIDE SEQUENCE</scope>
    <source>
        <strain evidence="2">211/11P</strain>
    </source>
</reference>
<feature type="region of interest" description="Disordered" evidence="1">
    <location>
        <begin position="215"/>
        <end position="259"/>
    </location>
</feature>
<dbReference type="EMBL" id="SIDB01000010">
    <property type="protein sequence ID" value="KAI3427132.1"/>
    <property type="molecule type" value="Genomic_DNA"/>
</dbReference>
<feature type="compositionally biased region" description="Acidic residues" evidence="1">
    <location>
        <begin position="226"/>
        <end position="236"/>
    </location>
</feature>
<feature type="compositionally biased region" description="Low complexity" evidence="1">
    <location>
        <begin position="1"/>
        <end position="19"/>
    </location>
</feature>